<dbReference type="Proteomes" id="UP000054018">
    <property type="component" value="Unassembled WGS sequence"/>
</dbReference>
<dbReference type="SUPFAM" id="SSF56112">
    <property type="entry name" value="Protein kinase-like (PK-like)"/>
    <property type="match status" value="1"/>
</dbReference>
<dbReference type="GO" id="GO:0004672">
    <property type="term" value="F:protein kinase activity"/>
    <property type="evidence" value="ECO:0007669"/>
    <property type="project" value="InterPro"/>
</dbReference>
<dbReference type="PANTHER" id="PTHR11909">
    <property type="entry name" value="CASEIN KINASE-RELATED"/>
    <property type="match status" value="1"/>
</dbReference>
<keyword evidence="3" id="KW-1185">Reference proteome</keyword>
<name>A0A0C9YIR1_9AGAM</name>
<accession>A0A0C9YIR1</accession>
<feature type="non-terminal residue" evidence="2">
    <location>
        <position position="264"/>
    </location>
</feature>
<dbReference type="SMART" id="SM00220">
    <property type="entry name" value="S_TKc"/>
    <property type="match status" value="1"/>
</dbReference>
<dbReference type="Pfam" id="PF00069">
    <property type="entry name" value="Pkinase"/>
    <property type="match status" value="1"/>
</dbReference>
<dbReference type="InterPro" id="IPR000719">
    <property type="entry name" value="Prot_kinase_dom"/>
</dbReference>
<dbReference type="GO" id="GO:0005524">
    <property type="term" value="F:ATP binding"/>
    <property type="evidence" value="ECO:0007669"/>
    <property type="project" value="InterPro"/>
</dbReference>
<gene>
    <name evidence="2" type="ORF">PISMIDRAFT_113156</name>
</gene>
<proteinExistence type="predicted"/>
<dbReference type="HOGENOM" id="CLU_019279_2_0_1"/>
<dbReference type="InterPro" id="IPR050235">
    <property type="entry name" value="CK1_Ser-Thr_kinase"/>
</dbReference>
<evidence type="ECO:0000313" key="2">
    <source>
        <dbReference type="EMBL" id="KIK16531.1"/>
    </source>
</evidence>
<dbReference type="PROSITE" id="PS50011">
    <property type="entry name" value="PROTEIN_KINASE_DOM"/>
    <property type="match status" value="1"/>
</dbReference>
<dbReference type="OrthoDB" id="2688199at2759"/>
<evidence type="ECO:0000259" key="1">
    <source>
        <dbReference type="PROSITE" id="PS50011"/>
    </source>
</evidence>
<dbReference type="AlphaFoldDB" id="A0A0C9YIR1"/>
<protein>
    <recommendedName>
        <fullName evidence="1">Protein kinase domain-containing protein</fullName>
    </recommendedName>
</protein>
<evidence type="ECO:0000313" key="3">
    <source>
        <dbReference type="Proteomes" id="UP000054018"/>
    </source>
</evidence>
<dbReference type="InterPro" id="IPR011009">
    <property type="entry name" value="Kinase-like_dom_sf"/>
</dbReference>
<sequence>LHKHINLTSPGVIYAARNILSGSNVVAKLQDTECGRTLLYEYHLQKALAGGLGIPRVWWSGVDDSAEVLIIDRLGPSLEDCLSQQSSCMFSIGAVSILEHIHSNNFIHHHIKPSHLLCGYGAKQDSLYLVNFALACAYRHPGTHHHIPNKKQLTFSGTPAFASIRALRGREQSRRDDLESLAYVLMYLLCGSVPWQDDGLTIEEIIQAKERAPSSLLQGGVPAALVTFLEYTHTLAFDHRPDYDYIRSLVHDFRACMDRCLSRT</sequence>
<reference evidence="3" key="2">
    <citation type="submission" date="2015-01" db="EMBL/GenBank/DDBJ databases">
        <title>Evolutionary Origins and Diversification of the Mycorrhizal Mutualists.</title>
        <authorList>
            <consortium name="DOE Joint Genome Institute"/>
            <consortium name="Mycorrhizal Genomics Consortium"/>
            <person name="Kohler A."/>
            <person name="Kuo A."/>
            <person name="Nagy L.G."/>
            <person name="Floudas D."/>
            <person name="Copeland A."/>
            <person name="Barry K.W."/>
            <person name="Cichocki N."/>
            <person name="Veneault-Fourrey C."/>
            <person name="LaButti K."/>
            <person name="Lindquist E.A."/>
            <person name="Lipzen A."/>
            <person name="Lundell T."/>
            <person name="Morin E."/>
            <person name="Murat C."/>
            <person name="Riley R."/>
            <person name="Ohm R."/>
            <person name="Sun H."/>
            <person name="Tunlid A."/>
            <person name="Henrissat B."/>
            <person name="Grigoriev I.V."/>
            <person name="Hibbett D.S."/>
            <person name="Martin F."/>
        </authorList>
    </citation>
    <scope>NUCLEOTIDE SEQUENCE [LARGE SCALE GENOMIC DNA]</scope>
    <source>
        <strain evidence="3">441</strain>
    </source>
</reference>
<reference evidence="2 3" key="1">
    <citation type="submission" date="2014-04" db="EMBL/GenBank/DDBJ databases">
        <authorList>
            <consortium name="DOE Joint Genome Institute"/>
            <person name="Kuo A."/>
            <person name="Kohler A."/>
            <person name="Costa M.D."/>
            <person name="Nagy L.G."/>
            <person name="Floudas D."/>
            <person name="Copeland A."/>
            <person name="Barry K.W."/>
            <person name="Cichocki N."/>
            <person name="Veneault-Fourrey C."/>
            <person name="LaButti K."/>
            <person name="Lindquist E.A."/>
            <person name="Lipzen A."/>
            <person name="Lundell T."/>
            <person name="Morin E."/>
            <person name="Murat C."/>
            <person name="Sun H."/>
            <person name="Tunlid A."/>
            <person name="Henrissat B."/>
            <person name="Grigoriev I.V."/>
            <person name="Hibbett D.S."/>
            <person name="Martin F."/>
            <person name="Nordberg H.P."/>
            <person name="Cantor M.N."/>
            <person name="Hua S.X."/>
        </authorList>
    </citation>
    <scope>NUCLEOTIDE SEQUENCE [LARGE SCALE GENOMIC DNA]</scope>
    <source>
        <strain evidence="2 3">441</strain>
    </source>
</reference>
<organism evidence="2 3">
    <name type="scientific">Pisolithus microcarpus 441</name>
    <dbReference type="NCBI Taxonomy" id="765257"/>
    <lineage>
        <taxon>Eukaryota</taxon>
        <taxon>Fungi</taxon>
        <taxon>Dikarya</taxon>
        <taxon>Basidiomycota</taxon>
        <taxon>Agaricomycotina</taxon>
        <taxon>Agaricomycetes</taxon>
        <taxon>Agaricomycetidae</taxon>
        <taxon>Boletales</taxon>
        <taxon>Sclerodermatineae</taxon>
        <taxon>Pisolithaceae</taxon>
        <taxon>Pisolithus</taxon>
    </lineage>
</organism>
<feature type="domain" description="Protein kinase" evidence="1">
    <location>
        <begin position="1"/>
        <end position="254"/>
    </location>
</feature>
<dbReference type="Gene3D" id="1.10.510.10">
    <property type="entry name" value="Transferase(Phosphotransferase) domain 1"/>
    <property type="match status" value="1"/>
</dbReference>
<dbReference type="EMBL" id="KN833854">
    <property type="protein sequence ID" value="KIK16531.1"/>
    <property type="molecule type" value="Genomic_DNA"/>
</dbReference>
<dbReference type="STRING" id="765257.A0A0C9YIR1"/>